<reference evidence="1 2" key="1">
    <citation type="journal article" date="2022" name="DNA Res.">
        <title>Chromosomal-level genome assembly of the orchid tree Bauhinia variegata (Leguminosae; Cercidoideae) supports the allotetraploid origin hypothesis of Bauhinia.</title>
        <authorList>
            <person name="Zhong Y."/>
            <person name="Chen Y."/>
            <person name="Zheng D."/>
            <person name="Pang J."/>
            <person name="Liu Y."/>
            <person name="Luo S."/>
            <person name="Meng S."/>
            <person name="Qian L."/>
            <person name="Wei D."/>
            <person name="Dai S."/>
            <person name="Zhou R."/>
        </authorList>
    </citation>
    <scope>NUCLEOTIDE SEQUENCE [LARGE SCALE GENOMIC DNA]</scope>
    <source>
        <strain evidence="1">BV-YZ2020</strain>
    </source>
</reference>
<gene>
    <name evidence="1" type="ORF">L6164_002878</name>
</gene>
<sequence>MASMPGFLSEWPWRPLGSFKYIVLAPFVIRSTYSFFAQDESERDLTSTLILPFLLWRMLHNQIWITISRYQTAKGVSRIVDKGLGFEQVDRERNWDDQILLNGILYYLVNYSFPWASQLPLWISKGIVMVILLHAGPVEFLYYWLHRALHHHYLYSRYHSHHHSSIVTEPITSVIHPFAEHISYFLLFSIPLLSTVFTKTASLAAIFGYITYIDFMNNMGHCNFEFIPKGLFDILPPLKYIMYTPSFHSLHHTKFRTNYSLFMPFYDYVYGTMDSSSGELHQCSLKREEDSPDVVHLTHLTTAESVYHLRLGFASLASKPQSSKWYLWLMLPLTLWSMILTWVYGSTFIVESNRFKKLVLQTWVIPKYNIQYLMECQKEPINRLIEEAILDAERKGTKVLSLGLLNQGEELNTYGGLYVKRNPRLKVKIIDGSCLAAAIVINSIPKGTTQVLLMGGLTKVAYDIALTLCQKGILVATVLEEEDMKLRSSLNNMTESNLVISRSYSQKIWLVGDGLTEEEQLKAPKGTLFIPYTQFPPKKYRNDCTYHYTPAMLTPMSLENLHSCENWLPRRVMSAWRIAGIVHALEGWNEHECGYTMLNMEKVWKATLAHGFEPLATPAQSKY</sequence>
<proteinExistence type="predicted"/>
<comment type="caution">
    <text evidence="1">The sequence shown here is derived from an EMBL/GenBank/DDBJ whole genome shotgun (WGS) entry which is preliminary data.</text>
</comment>
<keyword evidence="2" id="KW-1185">Reference proteome</keyword>
<evidence type="ECO:0000313" key="2">
    <source>
        <dbReference type="Proteomes" id="UP000828941"/>
    </source>
</evidence>
<dbReference type="EMBL" id="CM039427">
    <property type="protein sequence ID" value="KAI4353963.1"/>
    <property type="molecule type" value="Genomic_DNA"/>
</dbReference>
<dbReference type="Proteomes" id="UP000828941">
    <property type="component" value="Chromosome 2"/>
</dbReference>
<name>A0ACB9PZJ0_BAUVA</name>
<evidence type="ECO:0000313" key="1">
    <source>
        <dbReference type="EMBL" id="KAI4353963.1"/>
    </source>
</evidence>
<protein>
    <submittedName>
        <fullName evidence="1">Uncharacterized protein</fullName>
    </submittedName>
</protein>
<organism evidence="1 2">
    <name type="scientific">Bauhinia variegata</name>
    <name type="common">Purple orchid tree</name>
    <name type="synonym">Phanera variegata</name>
    <dbReference type="NCBI Taxonomy" id="167791"/>
    <lineage>
        <taxon>Eukaryota</taxon>
        <taxon>Viridiplantae</taxon>
        <taxon>Streptophyta</taxon>
        <taxon>Embryophyta</taxon>
        <taxon>Tracheophyta</taxon>
        <taxon>Spermatophyta</taxon>
        <taxon>Magnoliopsida</taxon>
        <taxon>eudicotyledons</taxon>
        <taxon>Gunneridae</taxon>
        <taxon>Pentapetalae</taxon>
        <taxon>rosids</taxon>
        <taxon>fabids</taxon>
        <taxon>Fabales</taxon>
        <taxon>Fabaceae</taxon>
        <taxon>Cercidoideae</taxon>
        <taxon>Cercideae</taxon>
        <taxon>Bauhiniinae</taxon>
        <taxon>Bauhinia</taxon>
    </lineage>
</organism>
<accession>A0ACB9PZJ0</accession>